<keyword evidence="3" id="KW-1185">Reference proteome</keyword>
<evidence type="ECO:0000313" key="2">
    <source>
        <dbReference type="EMBL" id="WLS77357.1"/>
    </source>
</evidence>
<organism evidence="2 3">
    <name type="scientific">Erwinia pyri</name>
    <dbReference type="NCBI Taxonomy" id="3062598"/>
    <lineage>
        <taxon>Bacteria</taxon>
        <taxon>Pseudomonadati</taxon>
        <taxon>Pseudomonadota</taxon>
        <taxon>Gammaproteobacteria</taxon>
        <taxon>Enterobacterales</taxon>
        <taxon>Erwiniaceae</taxon>
        <taxon>Erwinia</taxon>
    </lineage>
</organism>
<dbReference type="Proteomes" id="UP001228139">
    <property type="component" value="Chromosome"/>
</dbReference>
<dbReference type="KEGG" id="epi:Q3V30_12750"/>
<dbReference type="Pfam" id="PF09327">
    <property type="entry name" value="Phage_Tail_Tip"/>
    <property type="match status" value="1"/>
</dbReference>
<evidence type="ECO:0000259" key="1">
    <source>
        <dbReference type="Pfam" id="PF09327"/>
    </source>
</evidence>
<dbReference type="EMBL" id="CP132353">
    <property type="protein sequence ID" value="WLS77357.1"/>
    <property type="molecule type" value="Genomic_DNA"/>
</dbReference>
<proteinExistence type="predicted"/>
<accession>A0AA50DI31</accession>
<feature type="domain" description="Tip attachment protein J central straight fiber" evidence="1">
    <location>
        <begin position="10"/>
        <end position="146"/>
    </location>
</feature>
<dbReference type="InterPro" id="IPR053171">
    <property type="entry name" value="Viral_Tip_Attach_Protein"/>
</dbReference>
<protein>
    <submittedName>
        <fullName evidence="2">DUF1983 domain-containing protein</fullName>
    </submittedName>
</protein>
<dbReference type="AlphaFoldDB" id="A0AA50DI31"/>
<dbReference type="PANTHER" id="PTHR36251:SF2">
    <property type="entry name" value="GIFSY-2 PROPHAGE HOST SPECIFICITY PROTEIN J, PHAGE LAMBDA"/>
    <property type="match status" value="1"/>
</dbReference>
<name>A0AA50DI31_9GAMM</name>
<reference evidence="2 3" key="1">
    <citation type="submission" date="2023-07" db="EMBL/GenBank/DDBJ databases">
        <title>Pathogenic bacteria of pear tree diseases.</title>
        <authorList>
            <person name="Zhang Z."/>
            <person name="He L."/>
            <person name="Huang R."/>
        </authorList>
    </citation>
    <scope>NUCLEOTIDE SEQUENCE [LARGE SCALE GENOMIC DNA]</scope>
    <source>
        <strain evidence="2 3">DE2</strain>
    </source>
</reference>
<dbReference type="InterPro" id="IPR015406">
    <property type="entry name" value="GpJ_CSF"/>
</dbReference>
<dbReference type="RefSeq" id="WP_306206192.1">
    <property type="nucleotide sequence ID" value="NZ_CP132353.1"/>
</dbReference>
<sequence length="165" mass="17587">MCHYNLTSSVNQKLTATINADGAASAFYDVGLQILRNGQYFKTGMAMGIEPAGSSYKSTIAFNADQFGIYTGSSAGDYQLAFAALNGQVFLRSAFIQDGSIDNAKIGHFIQSNNYVAGSLGWRMDKGGTFENNGSDGTGRMVQNNTSISVYDANGTLRVKMGKLS</sequence>
<evidence type="ECO:0000313" key="3">
    <source>
        <dbReference type="Proteomes" id="UP001228139"/>
    </source>
</evidence>
<dbReference type="PANTHER" id="PTHR36251">
    <property type="entry name" value="FELS-1 PROPHAGE HOST SPECIFICITY PROTEIN-RELATED"/>
    <property type="match status" value="1"/>
</dbReference>
<gene>
    <name evidence="2" type="ORF">Q3V30_12750</name>
</gene>